<dbReference type="Pfam" id="PF03795">
    <property type="entry name" value="YCII"/>
    <property type="match status" value="1"/>
</dbReference>
<dbReference type="InterPro" id="IPR011008">
    <property type="entry name" value="Dimeric_a/b-barrel"/>
</dbReference>
<evidence type="ECO:0000256" key="1">
    <source>
        <dbReference type="ARBA" id="ARBA00007689"/>
    </source>
</evidence>
<proteinExistence type="inferred from homology"/>
<sequence>MPKYLFVYHGGTTPTDPAEVEATMAAWGAWFQGMGEALDIPGNPVGQSYTVSNGSVVDNGGANPASGFTVVKADSIDAATEMAKGCPMVVNGSGSVEVAEVHEIEM</sequence>
<dbReference type="InterPro" id="IPR005545">
    <property type="entry name" value="YCII"/>
</dbReference>
<comment type="similarity">
    <text evidence="1">Belongs to the YciI family.</text>
</comment>
<dbReference type="AlphaFoldDB" id="A0A0N7LNJ1"/>
<reference evidence="4" key="1">
    <citation type="submission" date="2015-09" db="EMBL/GenBank/DDBJ databases">
        <authorList>
            <person name="Rodrigo-Torres L."/>
            <person name="Arahal D.R."/>
        </authorList>
    </citation>
    <scope>NUCLEOTIDE SEQUENCE [LARGE SCALE GENOMIC DNA]</scope>
    <source>
        <strain evidence="4">CECT 4293</strain>
    </source>
</reference>
<dbReference type="SUPFAM" id="SSF54909">
    <property type="entry name" value="Dimeric alpha+beta barrel"/>
    <property type="match status" value="1"/>
</dbReference>
<evidence type="ECO:0000313" key="4">
    <source>
        <dbReference type="Proteomes" id="UP000050786"/>
    </source>
</evidence>
<gene>
    <name evidence="3" type="ORF">RUM4293_01452</name>
</gene>
<name>A0A0N7LNJ1_9RHOB</name>
<dbReference type="RefSeq" id="WP_058272621.1">
    <property type="nucleotide sequence ID" value="NZ_CYPS01000022.1"/>
</dbReference>
<protein>
    <recommendedName>
        <fullName evidence="2">YCII-related domain-containing protein</fullName>
    </recommendedName>
</protein>
<evidence type="ECO:0000313" key="3">
    <source>
        <dbReference type="EMBL" id="CUH42564.1"/>
    </source>
</evidence>
<feature type="domain" description="YCII-related" evidence="2">
    <location>
        <begin position="19"/>
        <end position="102"/>
    </location>
</feature>
<accession>A0A0N7LNJ1</accession>
<dbReference type="Gene3D" id="3.30.70.1060">
    <property type="entry name" value="Dimeric alpha+beta barrel"/>
    <property type="match status" value="1"/>
</dbReference>
<organism evidence="3 4">
    <name type="scientific">Ruegeria atlantica</name>
    <dbReference type="NCBI Taxonomy" id="81569"/>
    <lineage>
        <taxon>Bacteria</taxon>
        <taxon>Pseudomonadati</taxon>
        <taxon>Pseudomonadota</taxon>
        <taxon>Alphaproteobacteria</taxon>
        <taxon>Rhodobacterales</taxon>
        <taxon>Roseobacteraceae</taxon>
        <taxon>Ruegeria</taxon>
    </lineage>
</organism>
<dbReference type="Proteomes" id="UP000050786">
    <property type="component" value="Unassembled WGS sequence"/>
</dbReference>
<dbReference type="EMBL" id="CYPS01000022">
    <property type="protein sequence ID" value="CUH42564.1"/>
    <property type="molecule type" value="Genomic_DNA"/>
</dbReference>
<keyword evidence="4" id="KW-1185">Reference proteome</keyword>
<evidence type="ECO:0000259" key="2">
    <source>
        <dbReference type="Pfam" id="PF03795"/>
    </source>
</evidence>